<name>A0ABN2ZW63_9ACTN</name>
<evidence type="ECO:0000256" key="1">
    <source>
        <dbReference type="ARBA" id="ARBA00004496"/>
    </source>
</evidence>
<comment type="similarity">
    <text evidence="2">Belongs to the methyltransferase superfamily. L-isoaspartyl/D-aspartyl protein methyltransferase family.</text>
</comment>
<evidence type="ECO:0000313" key="12">
    <source>
        <dbReference type="EMBL" id="GAA2148818.1"/>
    </source>
</evidence>
<evidence type="ECO:0000313" key="13">
    <source>
        <dbReference type="Proteomes" id="UP001501020"/>
    </source>
</evidence>
<keyword evidence="13" id="KW-1185">Reference proteome</keyword>
<evidence type="ECO:0000256" key="4">
    <source>
        <dbReference type="ARBA" id="ARBA00013346"/>
    </source>
</evidence>
<comment type="caution">
    <text evidence="12">The sequence shown here is derived from an EMBL/GenBank/DDBJ whole genome shotgun (WGS) entry which is preliminary data.</text>
</comment>
<reference evidence="12 13" key="1">
    <citation type="journal article" date="2019" name="Int. J. Syst. Evol. Microbiol.">
        <title>The Global Catalogue of Microorganisms (GCM) 10K type strain sequencing project: providing services to taxonomists for standard genome sequencing and annotation.</title>
        <authorList>
            <consortium name="The Broad Institute Genomics Platform"/>
            <consortium name="The Broad Institute Genome Sequencing Center for Infectious Disease"/>
            <person name="Wu L."/>
            <person name="Ma J."/>
        </authorList>
    </citation>
    <scope>NUCLEOTIDE SEQUENCE [LARGE SCALE GENOMIC DNA]</scope>
    <source>
        <strain evidence="12 13">JCM 13850</strain>
    </source>
</reference>
<dbReference type="Pfam" id="PF01135">
    <property type="entry name" value="PCMT"/>
    <property type="match status" value="1"/>
</dbReference>
<evidence type="ECO:0000256" key="8">
    <source>
        <dbReference type="ARBA" id="ARBA00022691"/>
    </source>
</evidence>
<dbReference type="InterPro" id="IPR027573">
    <property type="entry name" value="Methyltran_FxLD"/>
</dbReference>
<organism evidence="12 13">
    <name type="scientific">Actinomadura napierensis</name>
    <dbReference type="NCBI Taxonomy" id="267854"/>
    <lineage>
        <taxon>Bacteria</taxon>
        <taxon>Bacillati</taxon>
        <taxon>Actinomycetota</taxon>
        <taxon>Actinomycetes</taxon>
        <taxon>Streptosporangiales</taxon>
        <taxon>Thermomonosporaceae</taxon>
        <taxon>Actinomadura</taxon>
    </lineage>
</organism>
<protein>
    <recommendedName>
        <fullName evidence="4">Protein-L-isoaspartate O-methyltransferase</fullName>
        <ecNumber evidence="3">2.1.1.77</ecNumber>
    </recommendedName>
    <alternativeName>
        <fullName evidence="11">L-isoaspartyl protein carboxyl methyltransferase</fullName>
    </alternativeName>
    <alternativeName>
        <fullName evidence="9">Protein L-isoaspartyl methyltransferase</fullName>
    </alternativeName>
    <alternativeName>
        <fullName evidence="10">Protein-beta-aspartate methyltransferase</fullName>
    </alternativeName>
</protein>
<accession>A0ABN2ZW63</accession>
<keyword evidence="7" id="KW-0808">Transferase</keyword>
<dbReference type="PANTHER" id="PTHR11579:SF0">
    <property type="entry name" value="PROTEIN-L-ISOASPARTATE(D-ASPARTATE) O-METHYLTRANSFERASE"/>
    <property type="match status" value="1"/>
</dbReference>
<evidence type="ECO:0000256" key="11">
    <source>
        <dbReference type="ARBA" id="ARBA00031350"/>
    </source>
</evidence>
<gene>
    <name evidence="12" type="ORF">GCM10009727_51930</name>
</gene>
<keyword evidence="5" id="KW-0963">Cytoplasm</keyword>
<dbReference type="EC" id="2.1.1.77" evidence="3"/>
<evidence type="ECO:0000256" key="2">
    <source>
        <dbReference type="ARBA" id="ARBA00005369"/>
    </source>
</evidence>
<dbReference type="InterPro" id="IPR029063">
    <property type="entry name" value="SAM-dependent_MTases_sf"/>
</dbReference>
<dbReference type="RefSeq" id="WP_344272192.1">
    <property type="nucleotide sequence ID" value="NZ_BAAAMR010000050.1"/>
</dbReference>
<evidence type="ECO:0000256" key="7">
    <source>
        <dbReference type="ARBA" id="ARBA00022679"/>
    </source>
</evidence>
<proteinExistence type="inferred from homology"/>
<dbReference type="NCBIfam" id="TIGR04364">
    <property type="entry name" value="methyltran_FxLD"/>
    <property type="match status" value="1"/>
</dbReference>
<sequence length="404" mass="42940">MTIDTQPTPEQLREALVDRIRGLGAFRTPQVEQAFRTVPRHLFLPGVDMETAYAPKVVVTRRADDGTALSSASSPNVVARMLEQLDVQPGHRVLEIGTATGINAALLAELTGPAGAVTSIEIDPDLASGARAALHTAGYRQVEVIAGDGAVGHPARASYDRIIVTAGAFDISAAWWRQLAPGGRLVVPVRLHPSGLTRSIALDLDTTGPLATSRSVQVCGFVPMRGADAARIEHKIPLGEGVAVTIDADAADLIGELGQALTSPRHEHWTAITVADDDPVEHLDLWLATTLGSRFARLSADTAARDSGRAAPALRWAGAAVVDDGTLAYLTVRPVSPDREELGIVAHGPRANKLATRVADLLASWHRDRPTQPHITAWPTATPPKATPVGYRIDRPTTSFTISW</sequence>
<evidence type="ECO:0000256" key="9">
    <source>
        <dbReference type="ARBA" id="ARBA00030757"/>
    </source>
</evidence>
<dbReference type="Proteomes" id="UP001501020">
    <property type="component" value="Unassembled WGS sequence"/>
</dbReference>
<comment type="subcellular location">
    <subcellularLocation>
        <location evidence="1">Cytoplasm</location>
    </subcellularLocation>
</comment>
<evidence type="ECO:0000256" key="10">
    <source>
        <dbReference type="ARBA" id="ARBA00031323"/>
    </source>
</evidence>
<evidence type="ECO:0000256" key="6">
    <source>
        <dbReference type="ARBA" id="ARBA00022603"/>
    </source>
</evidence>
<dbReference type="Gene3D" id="3.40.50.150">
    <property type="entry name" value="Vaccinia Virus protein VP39"/>
    <property type="match status" value="1"/>
</dbReference>
<dbReference type="InterPro" id="IPR000682">
    <property type="entry name" value="PCMT"/>
</dbReference>
<dbReference type="SUPFAM" id="SSF53335">
    <property type="entry name" value="S-adenosyl-L-methionine-dependent methyltransferases"/>
    <property type="match status" value="1"/>
</dbReference>
<dbReference type="EMBL" id="BAAAMR010000050">
    <property type="protein sequence ID" value="GAA2148818.1"/>
    <property type="molecule type" value="Genomic_DNA"/>
</dbReference>
<dbReference type="PANTHER" id="PTHR11579">
    <property type="entry name" value="PROTEIN-L-ISOASPARTATE O-METHYLTRANSFERASE"/>
    <property type="match status" value="1"/>
</dbReference>
<keyword evidence="6" id="KW-0489">Methyltransferase</keyword>
<evidence type="ECO:0000256" key="5">
    <source>
        <dbReference type="ARBA" id="ARBA00022490"/>
    </source>
</evidence>
<dbReference type="CDD" id="cd02440">
    <property type="entry name" value="AdoMet_MTases"/>
    <property type="match status" value="1"/>
</dbReference>
<keyword evidence="8" id="KW-0949">S-adenosyl-L-methionine</keyword>
<evidence type="ECO:0000256" key="3">
    <source>
        <dbReference type="ARBA" id="ARBA00011890"/>
    </source>
</evidence>